<dbReference type="HOGENOM" id="CLU_2755435_0_0_11"/>
<proteinExistence type="predicted"/>
<accession>H5X6X3</accession>
<evidence type="ECO:0000313" key="3">
    <source>
        <dbReference type="Proteomes" id="UP000004926"/>
    </source>
</evidence>
<dbReference type="Proteomes" id="UP000004926">
    <property type="component" value="Chromosome"/>
</dbReference>
<reference evidence="2 3" key="1">
    <citation type="journal article" date="2012" name="Stand. Genomic Sci.">
        <title>Genome sequence of the ocean sediment bacterium Saccharomonospora marina type strain (XMU15(T)).</title>
        <authorList>
            <person name="Klenk H.P."/>
            <person name="Lu M."/>
            <person name="Lucas S."/>
            <person name="Lapidus A."/>
            <person name="Copeland A."/>
            <person name="Pitluck S."/>
            <person name="Goodwin L.A."/>
            <person name="Han C."/>
            <person name="Tapia R."/>
            <person name="Brambilla E.M."/>
            <person name="Potter G."/>
            <person name="Land M."/>
            <person name="Ivanova N."/>
            <person name="Rohde M."/>
            <person name="Goker M."/>
            <person name="Detter J.C."/>
            <person name="Li W.J."/>
            <person name="Kyrpides N.C."/>
            <person name="Woyke T."/>
        </authorList>
    </citation>
    <scope>NUCLEOTIDE SEQUENCE [LARGE SCALE GENOMIC DNA]</scope>
    <source>
        <strain evidence="2 3">XMU15</strain>
    </source>
</reference>
<protein>
    <submittedName>
        <fullName evidence="2">Uncharacterized protein</fullName>
    </submittedName>
</protein>
<dbReference type="STRING" id="882083.SacmaDRAFT_4210"/>
<feature type="region of interest" description="Disordered" evidence="1">
    <location>
        <begin position="46"/>
        <end position="70"/>
    </location>
</feature>
<organism evidence="2 3">
    <name type="scientific">Saccharomonospora marina XMU15</name>
    <dbReference type="NCBI Taxonomy" id="882083"/>
    <lineage>
        <taxon>Bacteria</taxon>
        <taxon>Bacillati</taxon>
        <taxon>Actinomycetota</taxon>
        <taxon>Actinomycetes</taxon>
        <taxon>Pseudonocardiales</taxon>
        <taxon>Pseudonocardiaceae</taxon>
        <taxon>Saccharomonospora</taxon>
    </lineage>
</organism>
<dbReference type="AlphaFoldDB" id="H5X6X3"/>
<sequence>MAVRLVHRQRWLHEVRFGDRAGAEAYAEHYGGGLSRWQVLPAPMGTPRAGAGTLRAGVRRRPSATSTPGG</sequence>
<evidence type="ECO:0000313" key="2">
    <source>
        <dbReference type="EMBL" id="EHR52403.1"/>
    </source>
</evidence>
<gene>
    <name evidence="2" type="ORF">SacmaDRAFT_4210</name>
</gene>
<dbReference type="RefSeq" id="WP_009155781.1">
    <property type="nucleotide sequence ID" value="NZ_CM001439.1"/>
</dbReference>
<keyword evidence="3" id="KW-1185">Reference proteome</keyword>
<name>H5X6X3_9PSEU</name>
<dbReference type="EMBL" id="CM001439">
    <property type="protein sequence ID" value="EHR52403.1"/>
    <property type="molecule type" value="Genomic_DNA"/>
</dbReference>
<evidence type="ECO:0000256" key="1">
    <source>
        <dbReference type="SAM" id="MobiDB-lite"/>
    </source>
</evidence>